<sequence length="176" mass="18093">MTGARGRGWLVAAATVAGLIALTVITTAHRTPVLHSADRDRIGRLGLLMVALATLAVAGDSDGLSGALLLIALVWQWISSRPPTDTWWSLLAAWLLLVAFASVALLSSAPDAAAIPRKQLLTWLRRVGVVAAATALVAVVGRTASPLTGPLLPYAATLALLALAATGVALARRAGR</sequence>
<protein>
    <submittedName>
        <fullName evidence="2">Uncharacterized protein</fullName>
    </submittedName>
</protein>
<evidence type="ECO:0000256" key="1">
    <source>
        <dbReference type="SAM" id="Phobius"/>
    </source>
</evidence>
<proteinExistence type="predicted"/>
<name>A0A849AJG0_9MICO</name>
<organism evidence="2 3">
    <name type="scientific">Flexivirga aerilata</name>
    <dbReference type="NCBI Taxonomy" id="1656889"/>
    <lineage>
        <taxon>Bacteria</taxon>
        <taxon>Bacillati</taxon>
        <taxon>Actinomycetota</taxon>
        <taxon>Actinomycetes</taxon>
        <taxon>Micrococcales</taxon>
        <taxon>Dermacoccaceae</taxon>
        <taxon>Flexivirga</taxon>
    </lineage>
</organism>
<evidence type="ECO:0000313" key="2">
    <source>
        <dbReference type="EMBL" id="NNG39461.1"/>
    </source>
</evidence>
<keyword evidence="1" id="KW-0812">Transmembrane</keyword>
<keyword evidence="1" id="KW-1133">Transmembrane helix</keyword>
<feature type="transmembrane region" description="Helical" evidence="1">
    <location>
        <begin position="6"/>
        <end position="25"/>
    </location>
</feature>
<evidence type="ECO:0000313" key="3">
    <source>
        <dbReference type="Proteomes" id="UP000557772"/>
    </source>
</evidence>
<keyword evidence="3" id="KW-1185">Reference proteome</keyword>
<feature type="transmembrane region" description="Helical" evidence="1">
    <location>
        <begin position="127"/>
        <end position="145"/>
    </location>
</feature>
<dbReference type="AlphaFoldDB" id="A0A849AJG0"/>
<accession>A0A849AJG0</accession>
<gene>
    <name evidence="2" type="ORF">HJ588_09275</name>
</gene>
<feature type="transmembrane region" description="Helical" evidence="1">
    <location>
        <begin position="87"/>
        <end position="106"/>
    </location>
</feature>
<dbReference type="Proteomes" id="UP000557772">
    <property type="component" value="Unassembled WGS sequence"/>
</dbReference>
<dbReference type="EMBL" id="JABENB010000001">
    <property type="protein sequence ID" value="NNG39461.1"/>
    <property type="molecule type" value="Genomic_DNA"/>
</dbReference>
<keyword evidence="1" id="KW-0472">Membrane</keyword>
<feature type="transmembrane region" description="Helical" evidence="1">
    <location>
        <begin position="151"/>
        <end position="171"/>
    </location>
</feature>
<feature type="transmembrane region" description="Helical" evidence="1">
    <location>
        <begin position="45"/>
        <end position="75"/>
    </location>
</feature>
<reference evidence="2 3" key="1">
    <citation type="submission" date="2020-05" db="EMBL/GenBank/DDBJ databases">
        <title>Flexivirga sp. ID2601S isolated from air conditioner.</title>
        <authorList>
            <person name="Kim D.H."/>
        </authorList>
    </citation>
    <scope>NUCLEOTIDE SEQUENCE [LARGE SCALE GENOMIC DNA]</scope>
    <source>
        <strain evidence="2 3">ID2601S</strain>
    </source>
</reference>
<comment type="caution">
    <text evidence="2">The sequence shown here is derived from an EMBL/GenBank/DDBJ whole genome shotgun (WGS) entry which is preliminary data.</text>
</comment>
<dbReference type="RefSeq" id="WP_171154234.1">
    <property type="nucleotide sequence ID" value="NZ_JABENB010000001.1"/>
</dbReference>